<dbReference type="EC" id="2.7.13.3" evidence="2"/>
<accession>A0A0S6W1E0</accession>
<evidence type="ECO:0000259" key="8">
    <source>
        <dbReference type="PROSITE" id="PS50109"/>
    </source>
</evidence>
<dbReference type="CDD" id="cd00075">
    <property type="entry name" value="HATPase"/>
    <property type="match status" value="1"/>
</dbReference>
<evidence type="ECO:0000256" key="6">
    <source>
        <dbReference type="ARBA" id="ARBA00023012"/>
    </source>
</evidence>
<name>A0A0S6W1E0_9BACT</name>
<dbReference type="InterPro" id="IPR003661">
    <property type="entry name" value="HisK_dim/P_dom"/>
</dbReference>
<dbReference type="InterPro" id="IPR004358">
    <property type="entry name" value="Sig_transdc_His_kin-like_C"/>
</dbReference>
<evidence type="ECO:0000256" key="1">
    <source>
        <dbReference type="ARBA" id="ARBA00000085"/>
    </source>
</evidence>
<feature type="coiled-coil region" evidence="7">
    <location>
        <begin position="135"/>
        <end position="176"/>
    </location>
</feature>
<dbReference type="EMBL" id="DF820459">
    <property type="protein sequence ID" value="GAK53629.1"/>
    <property type="molecule type" value="Genomic_DNA"/>
</dbReference>
<dbReference type="AlphaFoldDB" id="A0A0S6W1E0"/>
<dbReference type="Pfam" id="PF00512">
    <property type="entry name" value="HisKA"/>
    <property type="match status" value="1"/>
</dbReference>
<dbReference type="PANTHER" id="PTHR43711">
    <property type="entry name" value="TWO-COMPONENT HISTIDINE KINASE"/>
    <property type="match status" value="1"/>
</dbReference>
<dbReference type="InterPro" id="IPR005467">
    <property type="entry name" value="His_kinase_dom"/>
</dbReference>
<dbReference type="Pfam" id="PF02518">
    <property type="entry name" value="HATPase_c"/>
    <property type="match status" value="1"/>
</dbReference>
<dbReference type="SUPFAM" id="SSF55874">
    <property type="entry name" value="ATPase domain of HSP90 chaperone/DNA topoisomerase II/histidine kinase"/>
    <property type="match status" value="1"/>
</dbReference>
<dbReference type="Gene3D" id="1.10.287.130">
    <property type="match status" value="1"/>
</dbReference>
<dbReference type="InterPro" id="IPR036097">
    <property type="entry name" value="HisK_dim/P_sf"/>
</dbReference>
<dbReference type="SMART" id="SM00387">
    <property type="entry name" value="HATPase_c"/>
    <property type="match status" value="1"/>
</dbReference>
<evidence type="ECO:0000256" key="5">
    <source>
        <dbReference type="ARBA" id="ARBA00022777"/>
    </source>
</evidence>
<organism evidence="9">
    <name type="scientific">Candidatus Moduliflexus flocculans</name>
    <dbReference type="NCBI Taxonomy" id="1499966"/>
    <lineage>
        <taxon>Bacteria</taxon>
        <taxon>Candidatus Moduliflexota</taxon>
        <taxon>Candidatus Moduliflexia</taxon>
        <taxon>Candidatus Moduliflexales</taxon>
        <taxon>Candidatus Moduliflexaceae</taxon>
    </lineage>
</organism>
<dbReference type="PANTHER" id="PTHR43711:SF1">
    <property type="entry name" value="HISTIDINE KINASE 1"/>
    <property type="match status" value="1"/>
</dbReference>
<evidence type="ECO:0000256" key="7">
    <source>
        <dbReference type="SAM" id="Coils"/>
    </source>
</evidence>
<evidence type="ECO:0000256" key="4">
    <source>
        <dbReference type="ARBA" id="ARBA00022679"/>
    </source>
</evidence>
<dbReference type="PROSITE" id="PS50109">
    <property type="entry name" value="HIS_KIN"/>
    <property type="match status" value="1"/>
</dbReference>
<feature type="domain" description="Histidine kinase" evidence="8">
    <location>
        <begin position="176"/>
        <end position="392"/>
    </location>
</feature>
<keyword evidence="7" id="KW-0175">Coiled coil</keyword>
<keyword evidence="10" id="KW-1185">Reference proteome</keyword>
<dbReference type="InterPro" id="IPR050736">
    <property type="entry name" value="Sensor_HK_Regulatory"/>
</dbReference>
<proteinExistence type="predicted"/>
<dbReference type="STRING" id="1499966.U14_04895"/>
<dbReference type="HOGENOM" id="CLU_000445_89_2_0"/>
<dbReference type="Proteomes" id="UP000030700">
    <property type="component" value="Unassembled WGS sequence"/>
</dbReference>
<sequence>MQTPGIILLCDCDGKIREVHRDDFGVTDAFRPGVPLSIAVDRDSLGKALSFLRELREQGSAFDWSMNVMVAEELVTLTFFGLTQENQFLIVAAYSQDDATRLCEELMKIGNEQTNALRKSSKEFAEYLQQQRYREQTYYDELMRLNNELANLQRELAKKNSELERLNEQKNRFLGMAAHDLRNPLHAILMYSEFLLDEITREEHRAFLEVIRSSSHFMVALVDDFLDISQIESGKLRLNRECLDFIVLTRRVVALHRIWADKKQITIDFAPPTGSRYLIGDAAKLEQVVQNVLGNAIKYAPTGSSIEMGIETTALEVILSVQDHGPGIPDQDIGRLFLPFERSTVRATGGEKSSGLGLAIAFKIVEAHRGRLWVKTQVGAGSTFFIALPAEGCEHA</sequence>
<dbReference type="FunFam" id="3.30.565.10:FF:000006">
    <property type="entry name" value="Sensor histidine kinase WalK"/>
    <property type="match status" value="1"/>
</dbReference>
<comment type="catalytic activity">
    <reaction evidence="1">
        <text>ATP + protein L-histidine = ADP + protein N-phospho-L-histidine.</text>
        <dbReference type="EC" id="2.7.13.3"/>
    </reaction>
</comment>
<dbReference type="PRINTS" id="PR00344">
    <property type="entry name" value="BCTRLSENSOR"/>
</dbReference>
<dbReference type="GO" id="GO:0000155">
    <property type="term" value="F:phosphorelay sensor kinase activity"/>
    <property type="evidence" value="ECO:0007669"/>
    <property type="project" value="InterPro"/>
</dbReference>
<gene>
    <name evidence="9" type="ORF">U14_04895</name>
</gene>
<reference evidence="9" key="1">
    <citation type="journal article" date="2015" name="PeerJ">
        <title>First genomic representation of candidate bacterial phylum KSB3 points to enhanced environmental sensing as a trigger of wastewater bulking.</title>
        <authorList>
            <person name="Sekiguchi Y."/>
            <person name="Ohashi A."/>
            <person name="Parks D.H."/>
            <person name="Yamauchi T."/>
            <person name="Tyson G.W."/>
            <person name="Hugenholtz P."/>
        </authorList>
    </citation>
    <scope>NUCLEOTIDE SEQUENCE [LARGE SCALE GENOMIC DNA]</scope>
</reference>
<protein>
    <recommendedName>
        <fullName evidence="2">histidine kinase</fullName>
        <ecNumber evidence="2">2.7.13.3</ecNumber>
    </recommendedName>
</protein>
<keyword evidence="6" id="KW-0902">Two-component regulatory system</keyword>
<dbReference type="SMART" id="SM00388">
    <property type="entry name" value="HisKA"/>
    <property type="match status" value="1"/>
</dbReference>
<dbReference type="SUPFAM" id="SSF47384">
    <property type="entry name" value="Homodimeric domain of signal transducing histidine kinase"/>
    <property type="match status" value="1"/>
</dbReference>
<dbReference type="CDD" id="cd00082">
    <property type="entry name" value="HisKA"/>
    <property type="match status" value="1"/>
</dbReference>
<evidence type="ECO:0000313" key="10">
    <source>
        <dbReference type="Proteomes" id="UP000030700"/>
    </source>
</evidence>
<dbReference type="Gene3D" id="3.30.565.10">
    <property type="entry name" value="Histidine kinase-like ATPase, C-terminal domain"/>
    <property type="match status" value="1"/>
</dbReference>
<dbReference type="InterPro" id="IPR003594">
    <property type="entry name" value="HATPase_dom"/>
</dbReference>
<evidence type="ECO:0000256" key="2">
    <source>
        <dbReference type="ARBA" id="ARBA00012438"/>
    </source>
</evidence>
<evidence type="ECO:0000256" key="3">
    <source>
        <dbReference type="ARBA" id="ARBA00022553"/>
    </source>
</evidence>
<dbReference type="InterPro" id="IPR036890">
    <property type="entry name" value="HATPase_C_sf"/>
</dbReference>
<keyword evidence="3" id="KW-0597">Phosphoprotein</keyword>
<evidence type="ECO:0000313" key="9">
    <source>
        <dbReference type="EMBL" id="GAK53629.1"/>
    </source>
</evidence>
<keyword evidence="4" id="KW-0808">Transferase</keyword>
<keyword evidence="5 9" id="KW-0418">Kinase</keyword>